<comment type="caution">
    <text evidence="7">The sequence shown here is derived from an EMBL/GenBank/DDBJ whole genome shotgun (WGS) entry which is preliminary data.</text>
</comment>
<gene>
    <name evidence="7" type="ORF">EC580_05250</name>
</gene>
<evidence type="ECO:0000256" key="2">
    <source>
        <dbReference type="ARBA" id="ARBA00022475"/>
    </source>
</evidence>
<protein>
    <submittedName>
        <fullName evidence="7">ATP synthase subunit I</fullName>
    </submittedName>
</protein>
<dbReference type="InterPro" id="IPR005598">
    <property type="entry name" value="ATP_synth_I"/>
</dbReference>
<evidence type="ECO:0000256" key="3">
    <source>
        <dbReference type="ARBA" id="ARBA00022692"/>
    </source>
</evidence>
<evidence type="ECO:0000256" key="5">
    <source>
        <dbReference type="ARBA" id="ARBA00023136"/>
    </source>
</evidence>
<feature type="transmembrane region" description="Helical" evidence="6">
    <location>
        <begin position="45"/>
        <end position="67"/>
    </location>
</feature>
<keyword evidence="2" id="KW-1003">Cell membrane</keyword>
<dbReference type="EMBL" id="RIZI01000145">
    <property type="protein sequence ID" value="RNF65370.1"/>
    <property type="molecule type" value="Genomic_DNA"/>
</dbReference>
<keyword evidence="4 6" id="KW-1133">Transmembrane helix</keyword>
<dbReference type="Pfam" id="PF03899">
    <property type="entry name" value="ATP-synt_I"/>
    <property type="match status" value="1"/>
</dbReference>
<evidence type="ECO:0000313" key="7">
    <source>
        <dbReference type="EMBL" id="RNF65370.1"/>
    </source>
</evidence>
<evidence type="ECO:0000256" key="4">
    <source>
        <dbReference type="ARBA" id="ARBA00022989"/>
    </source>
</evidence>
<accession>A0A3M8RGD0</accession>
<keyword evidence="5 6" id="KW-0472">Membrane</keyword>
<organism evidence="7">
    <name type="scientific">Acidithiobacillus sulfuriphilus</name>
    <dbReference type="NCBI Taxonomy" id="1867749"/>
    <lineage>
        <taxon>Bacteria</taxon>
        <taxon>Pseudomonadati</taxon>
        <taxon>Pseudomonadota</taxon>
        <taxon>Acidithiobacillia</taxon>
        <taxon>Acidithiobacillales</taxon>
        <taxon>Acidithiobacillaceae</taxon>
        <taxon>Acidithiobacillus</taxon>
    </lineage>
</organism>
<evidence type="ECO:0000256" key="1">
    <source>
        <dbReference type="ARBA" id="ARBA00004651"/>
    </source>
</evidence>
<proteinExistence type="predicted"/>
<evidence type="ECO:0000256" key="6">
    <source>
        <dbReference type="SAM" id="Phobius"/>
    </source>
</evidence>
<name>A0A3M8RGD0_9PROT</name>
<comment type="subcellular location">
    <subcellularLocation>
        <location evidence="1">Cell membrane</location>
        <topology evidence="1">Multi-pass membrane protein</topology>
    </subcellularLocation>
</comment>
<sequence length="132" mass="14677">MKTKEKQPVTDGFPSFVGRVSTWVLTISILLAALAAWRWGREEAYAILFAGILSVINMLILGNRLMALPASPQGATLRIWGAVMQRWAVTIVGLILAIVWLHLPIIGLVAGLLVTHFVFLAFLVRERNRERS</sequence>
<keyword evidence="3 6" id="KW-0812">Transmembrane</keyword>
<dbReference type="OrthoDB" id="5296739at2"/>
<dbReference type="GO" id="GO:0005886">
    <property type="term" value="C:plasma membrane"/>
    <property type="evidence" value="ECO:0007669"/>
    <property type="project" value="UniProtKB-SubCell"/>
</dbReference>
<dbReference type="RefSeq" id="WP_123102878.1">
    <property type="nucleotide sequence ID" value="NZ_CP127527.1"/>
</dbReference>
<dbReference type="AlphaFoldDB" id="A0A3M8RGD0"/>
<feature type="transmembrane region" description="Helical" evidence="6">
    <location>
        <begin position="105"/>
        <end position="124"/>
    </location>
</feature>
<feature type="transmembrane region" description="Helical" evidence="6">
    <location>
        <begin position="20"/>
        <end position="39"/>
    </location>
</feature>
<feature type="transmembrane region" description="Helical" evidence="6">
    <location>
        <begin position="79"/>
        <end position="99"/>
    </location>
</feature>
<reference evidence="7" key="1">
    <citation type="submission" date="2018-10" db="EMBL/GenBank/DDBJ databases">
        <title>Acidithiobacillus sulfuriphilus sp. nov.: an extremely acidophilic sulfur-oxidizing chemolithotroph isolated from a neutral pH environment.</title>
        <authorList>
            <person name="Falagan C."/>
            <person name="Moya-Beltran A."/>
            <person name="Quatrini R."/>
            <person name="Johnson D.B."/>
        </authorList>
    </citation>
    <scope>NUCLEOTIDE SEQUENCE [LARGE SCALE GENOMIC DNA]</scope>
    <source>
        <strain evidence="7">CJ-2</strain>
    </source>
</reference>